<evidence type="ECO:0000256" key="1">
    <source>
        <dbReference type="ARBA" id="ARBA00023125"/>
    </source>
</evidence>
<dbReference type="InterPro" id="IPR009061">
    <property type="entry name" value="DNA-bd_dom_put_sf"/>
</dbReference>
<accession>A0A2N5P1F9</accession>
<dbReference type="Pfam" id="PF13411">
    <property type="entry name" value="MerR_1"/>
    <property type="match status" value="1"/>
</dbReference>
<proteinExistence type="predicted"/>
<dbReference type="PANTHER" id="PTHR30204">
    <property type="entry name" value="REDOX-CYCLING DRUG-SENSING TRANSCRIPTIONAL ACTIVATOR SOXR"/>
    <property type="match status" value="1"/>
</dbReference>
<name>A0A2N5P1F9_MEDGN</name>
<evidence type="ECO:0000259" key="2">
    <source>
        <dbReference type="PROSITE" id="PS50937"/>
    </source>
</evidence>
<gene>
    <name evidence="3" type="ORF">CDL23_15855</name>
</gene>
<dbReference type="SMART" id="SM00422">
    <property type="entry name" value="HTH_MERR"/>
    <property type="match status" value="1"/>
</dbReference>
<dbReference type="GO" id="GO:0003700">
    <property type="term" value="F:DNA-binding transcription factor activity"/>
    <property type="evidence" value="ECO:0007669"/>
    <property type="project" value="InterPro"/>
</dbReference>
<dbReference type="EMBL" id="NIHT01000062">
    <property type="protein sequence ID" value="PLT68905.1"/>
    <property type="molecule type" value="Genomic_DNA"/>
</dbReference>
<dbReference type="Pfam" id="PF07739">
    <property type="entry name" value="TipAS"/>
    <property type="match status" value="1"/>
</dbReference>
<protein>
    <submittedName>
        <fullName evidence="3">MerR family transcriptional regulator</fullName>
    </submittedName>
</protein>
<dbReference type="AlphaFoldDB" id="A0A2N5P1F9"/>
<dbReference type="CDD" id="cd01106">
    <property type="entry name" value="HTH_TipAL-Mta"/>
    <property type="match status" value="1"/>
</dbReference>
<dbReference type="GO" id="GO:0003677">
    <property type="term" value="F:DNA binding"/>
    <property type="evidence" value="ECO:0007669"/>
    <property type="project" value="UniProtKB-KW"/>
</dbReference>
<dbReference type="Proteomes" id="UP000235093">
    <property type="component" value="Unassembled WGS sequence"/>
</dbReference>
<dbReference type="InterPro" id="IPR000551">
    <property type="entry name" value="MerR-type_HTH_dom"/>
</dbReference>
<dbReference type="RefSeq" id="WP_101884383.1">
    <property type="nucleotide sequence ID" value="NZ_BAABXV010000001.1"/>
</dbReference>
<reference evidence="3 4" key="1">
    <citation type="journal article" date="2017" name="Genome Med.">
        <title>A novel Ruminococcus gnavus clade enriched in inflammatory bowel disease patients.</title>
        <authorList>
            <person name="Hall A.B."/>
            <person name="Yassour M."/>
            <person name="Sauk J."/>
            <person name="Garner A."/>
            <person name="Jiang X."/>
            <person name="Arthur T."/>
            <person name="Lagoudas G.K."/>
            <person name="Vatanen T."/>
            <person name="Fornelos N."/>
            <person name="Wilson R."/>
            <person name="Bertha M."/>
            <person name="Cohen M."/>
            <person name="Garber J."/>
            <person name="Khalili H."/>
            <person name="Gevers D."/>
            <person name="Ananthakrishnan A.N."/>
            <person name="Kugathasan S."/>
            <person name="Lander E.S."/>
            <person name="Blainey P."/>
            <person name="Vlamakis H."/>
            <person name="Xavier R.J."/>
            <person name="Huttenhower C."/>
        </authorList>
    </citation>
    <scope>NUCLEOTIDE SEQUENCE [LARGE SCALE GENOMIC DNA]</scope>
    <source>
        <strain evidence="3 4">RJX1125</strain>
    </source>
</reference>
<feature type="domain" description="HTH merR-type" evidence="2">
    <location>
        <begin position="1"/>
        <end position="70"/>
    </location>
</feature>
<comment type="caution">
    <text evidence="3">The sequence shown here is derived from an EMBL/GenBank/DDBJ whole genome shotgun (WGS) entry which is preliminary data.</text>
</comment>
<sequence length="283" mass="32934">MKTVKEVSELTGISIRTLRYYDEIDLLKPAKVTEAGYRLYDESSLKKLRQIMFFRELEVPLSEIKAIMKNSESDNRKILETQKMMLEMKRNRLNGIIELISDVLKGEDKMSFETFNKDDIQKIIQHSLKIMSEEDKKIIIEHYGDIEKFKESVAEGFKDEKACEHLIKIYGSKEKAVEASLKSTGTREEVTEQKNEMDLIYKQFACAMESSDEDMSMKAVKRLGKSCKNLFKMDNARVVLLEMAKDYLNHSQLEEDTDKQYGKGVTKYIGSVIYRYYGVENLE</sequence>
<organism evidence="3 4">
    <name type="scientific">Mediterraneibacter gnavus</name>
    <name type="common">Ruminococcus gnavus</name>
    <dbReference type="NCBI Taxonomy" id="33038"/>
    <lineage>
        <taxon>Bacteria</taxon>
        <taxon>Bacillati</taxon>
        <taxon>Bacillota</taxon>
        <taxon>Clostridia</taxon>
        <taxon>Lachnospirales</taxon>
        <taxon>Lachnospiraceae</taxon>
        <taxon>Mediterraneibacter</taxon>
    </lineage>
</organism>
<dbReference type="InterPro" id="IPR047057">
    <property type="entry name" value="MerR_fam"/>
</dbReference>
<dbReference type="Gene3D" id="1.10.1660.10">
    <property type="match status" value="1"/>
</dbReference>
<dbReference type="SUPFAM" id="SSF46955">
    <property type="entry name" value="Putative DNA-binding domain"/>
    <property type="match status" value="1"/>
</dbReference>
<keyword evidence="1" id="KW-0238">DNA-binding</keyword>
<dbReference type="InterPro" id="IPR012925">
    <property type="entry name" value="TipAS_dom"/>
</dbReference>
<dbReference type="PROSITE" id="PS50937">
    <property type="entry name" value="HTH_MERR_2"/>
    <property type="match status" value="1"/>
</dbReference>
<evidence type="ECO:0000313" key="4">
    <source>
        <dbReference type="Proteomes" id="UP000235093"/>
    </source>
</evidence>
<evidence type="ECO:0000313" key="3">
    <source>
        <dbReference type="EMBL" id="PLT68905.1"/>
    </source>
</evidence>
<dbReference type="PANTHER" id="PTHR30204:SF90">
    <property type="entry name" value="HTH-TYPE TRANSCRIPTIONAL ACTIVATOR MTA"/>
    <property type="match status" value="1"/>
</dbReference>